<dbReference type="Pfam" id="PF08447">
    <property type="entry name" value="PAS_3"/>
    <property type="match status" value="2"/>
</dbReference>
<keyword evidence="4" id="KW-0808">Transferase</keyword>
<dbReference type="PROSITE" id="PS50110">
    <property type="entry name" value="RESPONSE_REGULATORY"/>
    <property type="match status" value="1"/>
</dbReference>
<dbReference type="SMART" id="SM00448">
    <property type="entry name" value="REC"/>
    <property type="match status" value="1"/>
</dbReference>
<accession>C5BP44</accession>
<dbReference type="InterPro" id="IPR004358">
    <property type="entry name" value="Sig_transdc_His_kin-like_C"/>
</dbReference>
<feature type="domain" description="Response regulatory" evidence="8">
    <location>
        <begin position="546"/>
        <end position="663"/>
    </location>
</feature>
<dbReference type="InterPro" id="IPR036890">
    <property type="entry name" value="HATPase_C_sf"/>
</dbReference>
<evidence type="ECO:0000259" key="9">
    <source>
        <dbReference type="PROSITE" id="PS50112"/>
    </source>
</evidence>
<dbReference type="KEGG" id="ttu:TERTU_3059"/>
<dbReference type="RefSeq" id="WP_015819332.1">
    <property type="nucleotide sequence ID" value="NC_012997.1"/>
</dbReference>
<dbReference type="SUPFAM" id="SSF52172">
    <property type="entry name" value="CheY-like"/>
    <property type="match status" value="1"/>
</dbReference>
<gene>
    <name evidence="11" type="ordered locus">TERTU_3059</name>
</gene>
<keyword evidence="12" id="KW-1185">Reference proteome</keyword>
<dbReference type="eggNOG" id="COG2205">
    <property type="taxonomic scope" value="Bacteria"/>
</dbReference>
<dbReference type="InterPro" id="IPR013655">
    <property type="entry name" value="PAS_fold_3"/>
</dbReference>
<protein>
    <recommendedName>
        <fullName evidence="2">histidine kinase</fullName>
        <ecNumber evidence="2">2.7.13.3</ecNumber>
    </recommendedName>
</protein>
<keyword evidence="5 11" id="KW-0418">Kinase</keyword>
<dbReference type="PROSITE" id="PS50112">
    <property type="entry name" value="PAS"/>
    <property type="match status" value="1"/>
</dbReference>
<evidence type="ECO:0000259" key="8">
    <source>
        <dbReference type="PROSITE" id="PS50110"/>
    </source>
</evidence>
<organism evidence="11 12">
    <name type="scientific">Teredinibacter turnerae (strain ATCC 39867 / T7901)</name>
    <dbReference type="NCBI Taxonomy" id="377629"/>
    <lineage>
        <taxon>Bacteria</taxon>
        <taxon>Pseudomonadati</taxon>
        <taxon>Pseudomonadota</taxon>
        <taxon>Gammaproteobacteria</taxon>
        <taxon>Cellvibrionales</taxon>
        <taxon>Cellvibrionaceae</taxon>
        <taxon>Teredinibacter</taxon>
    </lineage>
</organism>
<evidence type="ECO:0000313" key="11">
    <source>
        <dbReference type="EMBL" id="ACR13219.1"/>
    </source>
</evidence>
<dbReference type="HOGENOM" id="CLU_000445_114_15_6"/>
<dbReference type="PANTHER" id="PTHR43047">
    <property type="entry name" value="TWO-COMPONENT HISTIDINE PROTEIN KINASE"/>
    <property type="match status" value="1"/>
</dbReference>
<dbReference type="Pfam" id="PF00072">
    <property type="entry name" value="Response_reg"/>
    <property type="match status" value="1"/>
</dbReference>
<evidence type="ECO:0000256" key="2">
    <source>
        <dbReference type="ARBA" id="ARBA00012438"/>
    </source>
</evidence>
<dbReference type="EC" id="2.7.13.3" evidence="2"/>
<dbReference type="SMART" id="SM00086">
    <property type="entry name" value="PAC"/>
    <property type="match status" value="2"/>
</dbReference>
<dbReference type="GO" id="GO:0005886">
    <property type="term" value="C:plasma membrane"/>
    <property type="evidence" value="ECO:0007669"/>
    <property type="project" value="TreeGrafter"/>
</dbReference>
<dbReference type="OrthoDB" id="9770795at2"/>
<dbReference type="InterPro" id="IPR000700">
    <property type="entry name" value="PAS-assoc_C"/>
</dbReference>
<evidence type="ECO:0000256" key="3">
    <source>
        <dbReference type="ARBA" id="ARBA00022553"/>
    </source>
</evidence>
<dbReference type="InterPro" id="IPR000014">
    <property type="entry name" value="PAS"/>
</dbReference>
<dbReference type="PANTHER" id="PTHR43047:SF72">
    <property type="entry name" value="OSMOSENSING HISTIDINE PROTEIN KINASE SLN1"/>
    <property type="match status" value="1"/>
</dbReference>
<dbReference type="Proteomes" id="UP000009080">
    <property type="component" value="Chromosome"/>
</dbReference>
<dbReference type="InterPro" id="IPR003661">
    <property type="entry name" value="HisK_dim/P_dom"/>
</dbReference>
<dbReference type="InterPro" id="IPR003594">
    <property type="entry name" value="HATPase_dom"/>
</dbReference>
<evidence type="ECO:0000259" key="10">
    <source>
        <dbReference type="PROSITE" id="PS50113"/>
    </source>
</evidence>
<feature type="domain" description="PAS" evidence="9">
    <location>
        <begin position="56"/>
        <end position="95"/>
    </location>
</feature>
<dbReference type="PROSITE" id="PS50113">
    <property type="entry name" value="PAC"/>
    <property type="match status" value="2"/>
</dbReference>
<comment type="catalytic activity">
    <reaction evidence="1">
        <text>ATP + protein L-histidine = ADP + protein N-phospho-L-histidine.</text>
        <dbReference type="EC" id="2.7.13.3"/>
    </reaction>
</comment>
<dbReference type="Pfam" id="PF02518">
    <property type="entry name" value="HATPase_c"/>
    <property type="match status" value="1"/>
</dbReference>
<evidence type="ECO:0000313" key="12">
    <source>
        <dbReference type="Proteomes" id="UP000009080"/>
    </source>
</evidence>
<evidence type="ECO:0000256" key="5">
    <source>
        <dbReference type="ARBA" id="ARBA00022777"/>
    </source>
</evidence>
<dbReference type="eggNOG" id="COG0745">
    <property type="taxonomic scope" value="Bacteria"/>
</dbReference>
<dbReference type="InterPro" id="IPR001789">
    <property type="entry name" value="Sig_transdc_resp-reg_receiver"/>
</dbReference>
<keyword evidence="3 6" id="KW-0597">Phosphoprotein</keyword>
<dbReference type="SUPFAM" id="SSF47384">
    <property type="entry name" value="Homodimeric domain of signal transducing histidine kinase"/>
    <property type="match status" value="1"/>
</dbReference>
<dbReference type="EMBL" id="CP001614">
    <property type="protein sequence ID" value="ACR13219.1"/>
    <property type="molecule type" value="Genomic_DNA"/>
</dbReference>
<dbReference type="InterPro" id="IPR011006">
    <property type="entry name" value="CheY-like_superfamily"/>
</dbReference>
<dbReference type="Gene3D" id="3.40.50.2300">
    <property type="match status" value="1"/>
</dbReference>
<evidence type="ECO:0000256" key="4">
    <source>
        <dbReference type="ARBA" id="ARBA00022679"/>
    </source>
</evidence>
<dbReference type="NCBIfam" id="TIGR00229">
    <property type="entry name" value="sensory_box"/>
    <property type="match status" value="1"/>
</dbReference>
<feature type="domain" description="PAC" evidence="10">
    <location>
        <begin position="230"/>
        <end position="282"/>
    </location>
</feature>
<evidence type="ECO:0000259" key="7">
    <source>
        <dbReference type="PROSITE" id="PS50109"/>
    </source>
</evidence>
<proteinExistence type="predicted"/>
<dbReference type="CDD" id="cd16922">
    <property type="entry name" value="HATPase_EvgS-ArcB-TorS-like"/>
    <property type="match status" value="1"/>
</dbReference>
<dbReference type="CDD" id="cd00130">
    <property type="entry name" value="PAS"/>
    <property type="match status" value="2"/>
</dbReference>
<dbReference type="InterPro" id="IPR005467">
    <property type="entry name" value="His_kinase_dom"/>
</dbReference>
<sequence>MLDVIWNPELSDIDINDLGEEMASYQRSMLGCGHGFWEWDLGTNKLRWYGTFWRELGYSELDIQTMTAPEVLLNYIHPDDRALFQQAVTATIREGVALDLCYRLQAKAGYYLWVRVNGQGFRDASGWTHQLAGANYNISQLKQTEQALRASEARYSRIIAGTRDGVWDWSFDNNVISFSDICWEQIGFTAEDVRELNLTTIADWEARMSPVDVKRFKEALRKHILERAPFDIEYQIKAKDGTQRWIRARAEATYNKEGRAVKISGSNMDITELKNTQLAVVQAKVAAEQANQAKSEFLSSMSHELRTPLNAILGYVQLFDYDTNLTPDQCDNLQEVKKAGTHLLHLINEVLDLAKIEAGRMTLSMEPVYPQRLLDEAVRLVSPLAQEQGITIERDALQHQQSAIFADNTRLKQALLNLISNAVKYNTKDGSVNISLTAVGEGRLRIMVTDTGRGIPDALQAQVFEPFNRLHAELGAVEGSGVGLVITKRLVEMMGGTLGFHSEVGVGSRFWMDLPLAKEGVKSVSVQADDAFARTRKLLNLAEPKRILYIEDNPANTRLFEKIIQRFELLSVKTVMEPLLGLYEARTSPPDLIVLDINLPDLDGYQVLEVLKNDFLTRGIPVVALSANAMSQDVDKGLQAGFVDYLTKPVDVNRLVDVLNRHLGGQDC</sequence>
<evidence type="ECO:0000256" key="6">
    <source>
        <dbReference type="PROSITE-ProRule" id="PRU00169"/>
    </source>
</evidence>
<dbReference type="InterPro" id="IPR001610">
    <property type="entry name" value="PAC"/>
</dbReference>
<dbReference type="PRINTS" id="PR00344">
    <property type="entry name" value="BCTRLSENSOR"/>
</dbReference>
<dbReference type="PROSITE" id="PS50109">
    <property type="entry name" value="HIS_KIN"/>
    <property type="match status" value="1"/>
</dbReference>
<dbReference type="Gene3D" id="1.10.287.130">
    <property type="match status" value="1"/>
</dbReference>
<dbReference type="InterPro" id="IPR035965">
    <property type="entry name" value="PAS-like_dom_sf"/>
</dbReference>
<dbReference type="eggNOG" id="COG2202">
    <property type="taxonomic scope" value="Bacteria"/>
</dbReference>
<dbReference type="Gene3D" id="3.30.450.20">
    <property type="entry name" value="PAS domain"/>
    <property type="match status" value="2"/>
</dbReference>
<reference evidence="11 12" key="1">
    <citation type="journal article" date="2009" name="PLoS ONE">
        <title>The complete genome of Teredinibacter turnerae T7901: an intracellular endosymbiont of marine wood-boring bivalves (shipworms).</title>
        <authorList>
            <person name="Yang J.C."/>
            <person name="Madupu R."/>
            <person name="Durkin A.S."/>
            <person name="Ekborg N.A."/>
            <person name="Pedamallu C.S."/>
            <person name="Hostetler J.B."/>
            <person name="Radune D."/>
            <person name="Toms B.S."/>
            <person name="Henrissat B."/>
            <person name="Coutinho P.M."/>
            <person name="Schwarz S."/>
            <person name="Field L."/>
            <person name="Trindade-Silva A.E."/>
            <person name="Soares C.A.G."/>
            <person name="Elshahawi S."/>
            <person name="Hanora A."/>
            <person name="Schmidt E.W."/>
            <person name="Haygood M.G."/>
            <person name="Posfai J."/>
            <person name="Benner J."/>
            <person name="Madinger C."/>
            <person name="Nove J."/>
            <person name="Anton B."/>
            <person name="Chaudhary K."/>
            <person name="Foster J."/>
            <person name="Holman A."/>
            <person name="Kumar S."/>
            <person name="Lessard P.A."/>
            <person name="Luyten Y.A."/>
            <person name="Slatko B."/>
            <person name="Wood N."/>
            <person name="Wu B."/>
            <person name="Teplitski M."/>
            <person name="Mougous J.D."/>
            <person name="Ward N."/>
            <person name="Eisen J.A."/>
            <person name="Badger J.H."/>
            <person name="Distel D.L."/>
        </authorList>
    </citation>
    <scope>NUCLEOTIDE SEQUENCE [LARGE SCALE GENOMIC DNA]</scope>
    <source>
        <strain evidence="12">ATCC 39867 / T7901</strain>
    </source>
</reference>
<dbReference type="STRING" id="377629.TERTU_3059"/>
<dbReference type="SMART" id="SM00388">
    <property type="entry name" value="HisKA"/>
    <property type="match status" value="1"/>
</dbReference>
<dbReference type="InterPro" id="IPR036097">
    <property type="entry name" value="HisK_dim/P_sf"/>
</dbReference>
<dbReference type="SUPFAM" id="SSF55874">
    <property type="entry name" value="ATPase domain of HSP90 chaperone/DNA topoisomerase II/histidine kinase"/>
    <property type="match status" value="1"/>
</dbReference>
<dbReference type="AlphaFoldDB" id="C5BP44"/>
<dbReference type="GO" id="GO:0000155">
    <property type="term" value="F:phosphorelay sensor kinase activity"/>
    <property type="evidence" value="ECO:0007669"/>
    <property type="project" value="InterPro"/>
</dbReference>
<dbReference type="SMART" id="SM00387">
    <property type="entry name" value="HATPase_c"/>
    <property type="match status" value="1"/>
</dbReference>
<dbReference type="Gene3D" id="3.30.565.10">
    <property type="entry name" value="Histidine kinase-like ATPase, C-terminal domain"/>
    <property type="match status" value="1"/>
</dbReference>
<feature type="modified residue" description="4-aspartylphosphate" evidence="6">
    <location>
        <position position="596"/>
    </location>
</feature>
<dbReference type="Pfam" id="PF00512">
    <property type="entry name" value="HisKA"/>
    <property type="match status" value="1"/>
</dbReference>
<dbReference type="GO" id="GO:0009927">
    <property type="term" value="F:histidine phosphotransfer kinase activity"/>
    <property type="evidence" value="ECO:0007669"/>
    <property type="project" value="TreeGrafter"/>
</dbReference>
<dbReference type="SUPFAM" id="SSF55785">
    <property type="entry name" value="PYP-like sensor domain (PAS domain)"/>
    <property type="match status" value="2"/>
</dbReference>
<feature type="domain" description="Histidine kinase" evidence="7">
    <location>
        <begin position="300"/>
        <end position="518"/>
    </location>
</feature>
<dbReference type="CDD" id="cd00082">
    <property type="entry name" value="HisKA"/>
    <property type="match status" value="1"/>
</dbReference>
<name>C5BP44_TERTT</name>
<evidence type="ECO:0000256" key="1">
    <source>
        <dbReference type="ARBA" id="ARBA00000085"/>
    </source>
</evidence>
<feature type="domain" description="PAC" evidence="10">
    <location>
        <begin position="98"/>
        <end position="150"/>
    </location>
</feature>